<evidence type="ECO:0000256" key="14">
    <source>
        <dbReference type="PIRSR" id="PIRSR005096-1"/>
    </source>
</evidence>
<evidence type="ECO:0000256" key="2">
    <source>
        <dbReference type="ARBA" id="ARBA00001712"/>
    </source>
</evidence>
<dbReference type="InterPro" id="IPR011013">
    <property type="entry name" value="Gal_mutarotase_sf_dom"/>
</dbReference>
<proteinExistence type="inferred from homology"/>
<evidence type="ECO:0000256" key="4">
    <source>
        <dbReference type="ARBA" id="ARBA00004947"/>
    </source>
</evidence>
<dbReference type="Pfam" id="PF01263">
    <property type="entry name" value="Aldose_epim"/>
    <property type="match status" value="1"/>
</dbReference>
<comment type="subunit">
    <text evidence="7 13">Monomer.</text>
</comment>
<dbReference type="RefSeq" id="XP_031434816.1">
    <property type="nucleotide sequence ID" value="XM_031578956.2"/>
</dbReference>
<dbReference type="InterPro" id="IPR015443">
    <property type="entry name" value="Aldose_1-epimerase"/>
</dbReference>
<comment type="catalytic activity">
    <reaction evidence="2">
        <text>alpha-D-galactose = beta-D-galactose</text>
        <dbReference type="Rhea" id="RHEA:28675"/>
        <dbReference type="ChEBI" id="CHEBI:27667"/>
        <dbReference type="ChEBI" id="CHEBI:28061"/>
        <dbReference type="EC" id="5.1.3.3"/>
    </reaction>
    <physiologicalReaction direction="right-to-left" evidence="2">
        <dbReference type="Rhea" id="RHEA:28677"/>
    </physiologicalReaction>
</comment>
<comment type="pathway">
    <text evidence="4">Carbohydrate metabolism; galactose metabolism.</text>
</comment>
<dbReference type="GO" id="GO:0004034">
    <property type="term" value="F:aldose 1-epimerase activity"/>
    <property type="evidence" value="ECO:0007669"/>
    <property type="project" value="UniProtKB-EC"/>
</dbReference>
<dbReference type="NCBIfam" id="NF008277">
    <property type="entry name" value="PRK11055.1"/>
    <property type="match status" value="1"/>
</dbReference>
<evidence type="ECO:0000313" key="18">
    <source>
        <dbReference type="RefSeq" id="XP_031434815.1"/>
    </source>
</evidence>
<dbReference type="KEGG" id="char:105890934"/>
<reference evidence="18 19" key="1">
    <citation type="submission" date="2025-04" db="UniProtKB">
        <authorList>
            <consortium name="RefSeq"/>
        </authorList>
    </citation>
    <scope>IDENTIFICATION</scope>
</reference>
<evidence type="ECO:0000256" key="5">
    <source>
        <dbReference type="ARBA" id="ARBA00005028"/>
    </source>
</evidence>
<dbReference type="PANTHER" id="PTHR10091:SF0">
    <property type="entry name" value="GALACTOSE MUTAROTASE"/>
    <property type="match status" value="1"/>
</dbReference>
<sequence length="344" mass="37984">MTEVAKEVFGVAPEQGSVEKWTLSTESVRVEVISLGCIITAIKTPDRHGHFADVVLGFDDLGSYLSNPRYFGAVVGRVANRIAKGRFTIDGQKYKLALNNGPNASHGGLRGFHKAVWTSEIVENGVKFSHCSPDGDEGYPGNLRVCVTYSLEKHTLSVHYSAHTDKTTPLNLTNHSYFNLGGQGKADIYDHEVTISAQAYLPVDDTMIPTGEVKSVENTPFDLRAPALIGSRLKELPGPGFDHNFCLWEPGQPHEERWCARVVHPESGRVLEVSTTQPGVQFYTSNFLDGTLRGKGGASYPKHSALCLETQNWPDAVNQPRFPDVLLRPEEKYSHTTRFKFTVV</sequence>
<keyword evidence="10 13" id="KW-0413">Isomerase</keyword>
<comment type="catalytic activity">
    <reaction evidence="1 13">
        <text>alpha-D-glucose = beta-D-glucose</text>
        <dbReference type="Rhea" id="RHEA:10264"/>
        <dbReference type="ChEBI" id="CHEBI:15903"/>
        <dbReference type="ChEBI" id="CHEBI:17925"/>
        <dbReference type="EC" id="5.1.3.3"/>
    </reaction>
</comment>
<dbReference type="GO" id="GO:0005737">
    <property type="term" value="C:cytoplasm"/>
    <property type="evidence" value="ECO:0007669"/>
    <property type="project" value="UniProtKB-SubCell"/>
</dbReference>
<dbReference type="Proteomes" id="UP000515152">
    <property type="component" value="Chromosome 13"/>
</dbReference>
<dbReference type="InterPro" id="IPR047215">
    <property type="entry name" value="Galactose_mutarotase-like"/>
</dbReference>
<keyword evidence="8" id="KW-0963">Cytoplasm</keyword>
<dbReference type="EC" id="5.1.3.3" evidence="13"/>
<name>A0A6P8G654_CLUHA</name>
<evidence type="ECO:0000256" key="7">
    <source>
        <dbReference type="ARBA" id="ARBA00011245"/>
    </source>
</evidence>
<feature type="binding site" evidence="15">
    <location>
        <position position="242"/>
    </location>
    <ligand>
        <name>beta-D-galactose</name>
        <dbReference type="ChEBI" id="CHEBI:27667"/>
    </ligand>
</feature>
<accession>A0A6P8G654</accession>
<protein>
    <recommendedName>
        <fullName evidence="13">Aldose 1-epimerase</fullName>
        <ecNumber evidence="13">5.1.3.3</ecNumber>
    </recommendedName>
</protein>
<dbReference type="GeneTree" id="ENSGT00510000047589"/>
<evidence type="ECO:0000313" key="17">
    <source>
        <dbReference type="Proteomes" id="UP000515152"/>
    </source>
</evidence>
<comment type="pathway">
    <text evidence="5 13">Carbohydrate metabolism; hexose metabolism.</text>
</comment>
<evidence type="ECO:0000256" key="16">
    <source>
        <dbReference type="PIRSR" id="PIRSR005096-3"/>
    </source>
</evidence>
<dbReference type="FunFam" id="2.70.98.10:FF:000003">
    <property type="entry name" value="Aldose 1-epimerase"/>
    <property type="match status" value="1"/>
</dbReference>
<evidence type="ECO:0000256" key="11">
    <source>
        <dbReference type="ARBA" id="ARBA00023277"/>
    </source>
</evidence>
<dbReference type="GO" id="GO:0033499">
    <property type="term" value="P:galactose catabolic process via UDP-galactose, Leloir pathway"/>
    <property type="evidence" value="ECO:0007669"/>
    <property type="project" value="TreeGrafter"/>
</dbReference>
<evidence type="ECO:0000256" key="6">
    <source>
        <dbReference type="ARBA" id="ARBA00006206"/>
    </source>
</evidence>
<evidence type="ECO:0000256" key="12">
    <source>
        <dbReference type="ARBA" id="ARBA00045743"/>
    </source>
</evidence>
<dbReference type="GO" id="GO:0006006">
    <property type="term" value="P:glucose metabolic process"/>
    <property type="evidence" value="ECO:0007669"/>
    <property type="project" value="TreeGrafter"/>
</dbReference>
<comment type="subcellular location">
    <subcellularLocation>
        <location evidence="3">Cytoplasm</location>
    </subcellularLocation>
</comment>
<comment type="similarity">
    <text evidence="6 13">Belongs to the aldose epimerase family.</text>
</comment>
<dbReference type="SUPFAM" id="SSF74650">
    <property type="entry name" value="Galactose mutarotase-like"/>
    <property type="match status" value="1"/>
</dbReference>
<dbReference type="GO" id="GO:0030246">
    <property type="term" value="F:carbohydrate binding"/>
    <property type="evidence" value="ECO:0007669"/>
    <property type="project" value="InterPro"/>
</dbReference>
<evidence type="ECO:0000256" key="1">
    <source>
        <dbReference type="ARBA" id="ARBA00001614"/>
    </source>
</evidence>
<dbReference type="UniPathway" id="UPA00242"/>
<dbReference type="PANTHER" id="PTHR10091">
    <property type="entry name" value="ALDOSE-1-EPIMERASE"/>
    <property type="match status" value="1"/>
</dbReference>
<dbReference type="PIRSF" id="PIRSF005096">
    <property type="entry name" value="GALM"/>
    <property type="match status" value="1"/>
</dbReference>
<feature type="active site" description="Proton donor" evidence="14">
    <location>
        <position position="175"/>
    </location>
</feature>
<organism evidence="17 20">
    <name type="scientific">Clupea harengus</name>
    <name type="common">Atlantic herring</name>
    <dbReference type="NCBI Taxonomy" id="7950"/>
    <lineage>
        <taxon>Eukaryota</taxon>
        <taxon>Metazoa</taxon>
        <taxon>Chordata</taxon>
        <taxon>Craniata</taxon>
        <taxon>Vertebrata</taxon>
        <taxon>Euteleostomi</taxon>
        <taxon>Actinopterygii</taxon>
        <taxon>Neopterygii</taxon>
        <taxon>Teleostei</taxon>
        <taxon>Clupei</taxon>
        <taxon>Clupeiformes</taxon>
        <taxon>Clupeoidei</taxon>
        <taxon>Clupeidae</taxon>
        <taxon>Clupea</taxon>
    </lineage>
</organism>
<evidence type="ECO:0000313" key="20">
    <source>
        <dbReference type="RefSeq" id="XP_042565453.1"/>
    </source>
</evidence>
<keyword evidence="9" id="KW-0597">Phosphoprotein</keyword>
<evidence type="ECO:0000256" key="15">
    <source>
        <dbReference type="PIRSR" id="PIRSR005096-2"/>
    </source>
</evidence>
<dbReference type="RefSeq" id="XP_031434815.1">
    <property type="nucleotide sequence ID" value="XM_031578955.2"/>
</dbReference>
<feature type="binding site" evidence="16">
    <location>
        <begin position="80"/>
        <end position="81"/>
    </location>
    <ligand>
        <name>beta-D-galactose</name>
        <dbReference type="ChEBI" id="CHEBI:27667"/>
    </ligand>
</feature>
<dbReference type="GeneID" id="105890934"/>
<dbReference type="Gene3D" id="2.70.98.10">
    <property type="match status" value="1"/>
</dbReference>
<feature type="active site" description="Proton acceptor" evidence="14">
    <location>
        <position position="309"/>
    </location>
</feature>
<keyword evidence="11 13" id="KW-0119">Carbohydrate metabolism</keyword>
<keyword evidence="17" id="KW-1185">Reference proteome</keyword>
<evidence type="ECO:0000313" key="19">
    <source>
        <dbReference type="RefSeq" id="XP_031434816.1"/>
    </source>
</evidence>
<feature type="binding site" evidence="16">
    <location>
        <begin position="175"/>
        <end position="177"/>
    </location>
    <ligand>
        <name>beta-D-galactose</name>
        <dbReference type="ChEBI" id="CHEBI:27667"/>
    </ligand>
</feature>
<evidence type="ECO:0000256" key="13">
    <source>
        <dbReference type="PIRNR" id="PIRNR005096"/>
    </source>
</evidence>
<gene>
    <name evidence="18 19 20" type="primary">galm</name>
</gene>
<dbReference type="CDD" id="cd09019">
    <property type="entry name" value="galactose_mutarotase_like"/>
    <property type="match status" value="1"/>
</dbReference>
<dbReference type="OrthoDB" id="274691at2759"/>
<dbReference type="AlphaFoldDB" id="A0A6P8G654"/>
<dbReference type="InterPro" id="IPR008183">
    <property type="entry name" value="Aldose_1/G6P_1-epimerase"/>
</dbReference>
<dbReference type="InterPro" id="IPR014718">
    <property type="entry name" value="GH-type_carb-bd"/>
</dbReference>
<dbReference type="PROSITE" id="PS00545">
    <property type="entry name" value="ALDOSE_1_EPIMERASE"/>
    <property type="match status" value="1"/>
</dbReference>
<dbReference type="RefSeq" id="XP_042565453.1">
    <property type="nucleotide sequence ID" value="XM_042709519.1"/>
</dbReference>
<evidence type="ECO:0000256" key="3">
    <source>
        <dbReference type="ARBA" id="ARBA00004496"/>
    </source>
</evidence>
<comment type="function">
    <text evidence="12">Mutarotase that catalyzes the interconversion of beta-D-galactose and alpha-D-galactose during galactose metabolism. Beta-D-galactose is metabolized in the liver into glucose 1-phosphate, the primary metabolic fuel, by the action of four enzymes that constitute the Leloir pathway: GALM, GALK1 (galactokinase), GALT (galactose-1-phosphate uridylyltransferase) and GALE (UDP-galactose-4'-epimerase). Involved in the maintenance of the equilibrium between the beta- and alpha-anomers of galactose, therefore ensuring a sufficient supply of the alpha-anomer for GALK1. Also active on D-glucose although shows a preference for galactose over glucose.</text>
</comment>
<dbReference type="CTD" id="130589"/>
<dbReference type="UniPathway" id="UPA00214"/>
<evidence type="ECO:0000256" key="9">
    <source>
        <dbReference type="ARBA" id="ARBA00022553"/>
    </source>
</evidence>
<evidence type="ECO:0000256" key="8">
    <source>
        <dbReference type="ARBA" id="ARBA00022490"/>
    </source>
</evidence>
<dbReference type="InterPro" id="IPR018052">
    <property type="entry name" value="Ald1_epimerase_CS"/>
</dbReference>
<evidence type="ECO:0000256" key="10">
    <source>
        <dbReference type="ARBA" id="ARBA00023235"/>
    </source>
</evidence>